<dbReference type="Gene3D" id="2.60.40.420">
    <property type="entry name" value="Cupredoxins - blue copper proteins"/>
    <property type="match status" value="1"/>
</dbReference>
<dbReference type="EMBL" id="BAABME010001526">
    <property type="protein sequence ID" value="GAA0150089.1"/>
    <property type="molecule type" value="Genomic_DNA"/>
</dbReference>
<dbReference type="Proteomes" id="UP001454036">
    <property type="component" value="Unassembled WGS sequence"/>
</dbReference>
<dbReference type="InterPro" id="IPR003245">
    <property type="entry name" value="Phytocyanin_dom"/>
</dbReference>
<organism evidence="3 4">
    <name type="scientific">Lithospermum erythrorhizon</name>
    <name type="common">Purple gromwell</name>
    <name type="synonym">Lithospermum officinale var. erythrorhizon</name>
    <dbReference type="NCBI Taxonomy" id="34254"/>
    <lineage>
        <taxon>Eukaryota</taxon>
        <taxon>Viridiplantae</taxon>
        <taxon>Streptophyta</taxon>
        <taxon>Embryophyta</taxon>
        <taxon>Tracheophyta</taxon>
        <taxon>Spermatophyta</taxon>
        <taxon>Magnoliopsida</taxon>
        <taxon>eudicotyledons</taxon>
        <taxon>Gunneridae</taxon>
        <taxon>Pentapetalae</taxon>
        <taxon>asterids</taxon>
        <taxon>lamiids</taxon>
        <taxon>Boraginales</taxon>
        <taxon>Boraginaceae</taxon>
        <taxon>Boraginoideae</taxon>
        <taxon>Lithospermeae</taxon>
        <taxon>Lithospermum</taxon>
    </lineage>
</organism>
<reference evidence="3 4" key="1">
    <citation type="submission" date="2024-01" db="EMBL/GenBank/DDBJ databases">
        <title>The complete chloroplast genome sequence of Lithospermum erythrorhizon: insights into the phylogenetic relationship among Boraginaceae species and the maternal lineages of purple gromwells.</title>
        <authorList>
            <person name="Okada T."/>
            <person name="Watanabe K."/>
        </authorList>
    </citation>
    <scope>NUCLEOTIDE SEQUENCE [LARGE SCALE GENOMIC DNA]</scope>
</reference>
<evidence type="ECO:0000313" key="4">
    <source>
        <dbReference type="Proteomes" id="UP001454036"/>
    </source>
</evidence>
<keyword evidence="4" id="KW-1185">Reference proteome</keyword>
<sequence>MQPLNPIKMYTDGLNEVQLDGEGTRFFASGNFESCKKGLKIHVNVHPKVEDLSQNDGHLETNDEGGDSQAPESSSPTPKPKPKRPPPPPDAGPDDDDPPPPPPPTPKPHPPPPSCSTIFKIIDKNIRVRVIVISRNRDTYLCCFFGS</sequence>
<dbReference type="GO" id="GO:0009055">
    <property type="term" value="F:electron transfer activity"/>
    <property type="evidence" value="ECO:0007669"/>
    <property type="project" value="InterPro"/>
</dbReference>
<feature type="domain" description="Phytocyanin" evidence="2">
    <location>
        <begin position="1"/>
        <end position="47"/>
    </location>
</feature>
<feature type="compositionally biased region" description="Pro residues" evidence="1">
    <location>
        <begin position="99"/>
        <end position="114"/>
    </location>
</feature>
<evidence type="ECO:0000313" key="3">
    <source>
        <dbReference type="EMBL" id="GAA0150089.1"/>
    </source>
</evidence>
<dbReference type="AlphaFoldDB" id="A0AAV3PEI5"/>
<protein>
    <recommendedName>
        <fullName evidence="2">Phytocyanin domain-containing protein</fullName>
    </recommendedName>
</protein>
<gene>
    <name evidence="3" type="ORF">LIER_09106</name>
</gene>
<name>A0AAV3PEI5_LITER</name>
<feature type="compositionally biased region" description="Basic and acidic residues" evidence="1">
    <location>
        <begin position="48"/>
        <end position="61"/>
    </location>
</feature>
<dbReference type="SUPFAM" id="SSF49503">
    <property type="entry name" value="Cupredoxins"/>
    <property type="match status" value="1"/>
</dbReference>
<comment type="caution">
    <text evidence="3">The sequence shown here is derived from an EMBL/GenBank/DDBJ whole genome shotgun (WGS) entry which is preliminary data.</text>
</comment>
<proteinExistence type="predicted"/>
<evidence type="ECO:0000256" key="1">
    <source>
        <dbReference type="SAM" id="MobiDB-lite"/>
    </source>
</evidence>
<dbReference type="PROSITE" id="PS51485">
    <property type="entry name" value="PHYTOCYANIN"/>
    <property type="match status" value="1"/>
</dbReference>
<feature type="region of interest" description="Disordered" evidence="1">
    <location>
        <begin position="48"/>
        <end position="115"/>
    </location>
</feature>
<dbReference type="InterPro" id="IPR008972">
    <property type="entry name" value="Cupredoxin"/>
</dbReference>
<accession>A0AAV3PEI5</accession>
<evidence type="ECO:0000259" key="2">
    <source>
        <dbReference type="PROSITE" id="PS51485"/>
    </source>
</evidence>